<reference evidence="5 6" key="1">
    <citation type="submission" date="2021-03" db="EMBL/GenBank/DDBJ databases">
        <title>Sequencing the genomes of 1000 actinobacteria strains.</title>
        <authorList>
            <person name="Klenk H.-P."/>
        </authorList>
    </citation>
    <scope>NUCLEOTIDE SEQUENCE [LARGE SCALE GENOMIC DNA]</scope>
    <source>
        <strain evidence="5 6">DSM 12544</strain>
    </source>
</reference>
<dbReference type="PANTHER" id="PTHR38445:SF9">
    <property type="entry name" value="HTH-TYPE TRANSCRIPTIONAL REPRESSOR YTRA"/>
    <property type="match status" value="1"/>
</dbReference>
<dbReference type="GO" id="GO:0003677">
    <property type="term" value="F:DNA binding"/>
    <property type="evidence" value="ECO:0007669"/>
    <property type="project" value="UniProtKB-KW"/>
</dbReference>
<dbReference type="InterPro" id="IPR000524">
    <property type="entry name" value="Tscrpt_reg_HTH_GntR"/>
</dbReference>
<feature type="domain" description="HTH gntR-type" evidence="4">
    <location>
        <begin position="11"/>
        <end position="79"/>
    </location>
</feature>
<comment type="caution">
    <text evidence="5">The sequence shown here is derived from an EMBL/GenBank/DDBJ whole genome shotgun (WGS) entry which is preliminary data.</text>
</comment>
<accession>A0ABS4T4J3</accession>
<sequence length="116" mass="12797">MMLRIDPHAARPPYEQLREQLMAQIRQGQLSPGTTLPPVRRLASDLGLAPNTVARAYRELEAAGAVKGRGRRGTFVLQEPTAQAAEQLTKDYLASMAALGHTDDDALAWIHRLRRG</sequence>
<dbReference type="SUPFAM" id="SSF46785">
    <property type="entry name" value="Winged helix' DNA-binding domain"/>
    <property type="match status" value="1"/>
</dbReference>
<keyword evidence="6" id="KW-1185">Reference proteome</keyword>
<keyword evidence="2 5" id="KW-0238">DNA-binding</keyword>
<dbReference type="PROSITE" id="PS50949">
    <property type="entry name" value="HTH_GNTR"/>
    <property type="match status" value="1"/>
</dbReference>
<dbReference type="InterPro" id="IPR036390">
    <property type="entry name" value="WH_DNA-bd_sf"/>
</dbReference>
<dbReference type="Pfam" id="PF00392">
    <property type="entry name" value="GntR"/>
    <property type="match status" value="1"/>
</dbReference>
<dbReference type="CDD" id="cd07377">
    <property type="entry name" value="WHTH_GntR"/>
    <property type="match status" value="1"/>
</dbReference>
<protein>
    <submittedName>
        <fullName evidence="5">DNA-binding transcriptional regulator YhcF (GntR family)</fullName>
    </submittedName>
</protein>
<evidence type="ECO:0000256" key="2">
    <source>
        <dbReference type="ARBA" id="ARBA00023125"/>
    </source>
</evidence>
<gene>
    <name evidence="5" type="ORF">JOF45_002391</name>
</gene>
<name>A0ABS4T4J3_9MICC</name>
<organism evidence="5 6">
    <name type="scientific">Nesterenkonia lacusekhoensis</name>
    <dbReference type="NCBI Taxonomy" id="150832"/>
    <lineage>
        <taxon>Bacteria</taxon>
        <taxon>Bacillati</taxon>
        <taxon>Actinomycetota</taxon>
        <taxon>Actinomycetes</taxon>
        <taxon>Micrococcales</taxon>
        <taxon>Micrococcaceae</taxon>
        <taxon>Nesterenkonia</taxon>
    </lineage>
</organism>
<keyword evidence="3" id="KW-0804">Transcription</keyword>
<dbReference type="PANTHER" id="PTHR38445">
    <property type="entry name" value="HTH-TYPE TRANSCRIPTIONAL REPRESSOR YTRA"/>
    <property type="match status" value="1"/>
</dbReference>
<dbReference type="RefSeq" id="WP_342591489.1">
    <property type="nucleotide sequence ID" value="NZ_JAGINX010000001.1"/>
</dbReference>
<evidence type="ECO:0000259" key="4">
    <source>
        <dbReference type="PROSITE" id="PS50949"/>
    </source>
</evidence>
<dbReference type="InterPro" id="IPR036388">
    <property type="entry name" value="WH-like_DNA-bd_sf"/>
</dbReference>
<keyword evidence="1" id="KW-0805">Transcription regulation</keyword>
<proteinExistence type="predicted"/>
<evidence type="ECO:0000256" key="3">
    <source>
        <dbReference type="ARBA" id="ARBA00023163"/>
    </source>
</evidence>
<dbReference type="SMART" id="SM00345">
    <property type="entry name" value="HTH_GNTR"/>
    <property type="match status" value="1"/>
</dbReference>
<evidence type="ECO:0000256" key="1">
    <source>
        <dbReference type="ARBA" id="ARBA00023015"/>
    </source>
</evidence>
<dbReference type="EMBL" id="JAGINX010000001">
    <property type="protein sequence ID" value="MBP2319372.1"/>
    <property type="molecule type" value="Genomic_DNA"/>
</dbReference>
<evidence type="ECO:0000313" key="5">
    <source>
        <dbReference type="EMBL" id="MBP2319372.1"/>
    </source>
</evidence>
<dbReference type="Gene3D" id="1.10.10.10">
    <property type="entry name" value="Winged helix-like DNA-binding domain superfamily/Winged helix DNA-binding domain"/>
    <property type="match status" value="1"/>
</dbReference>
<dbReference type="Proteomes" id="UP001519331">
    <property type="component" value="Unassembled WGS sequence"/>
</dbReference>
<evidence type="ECO:0000313" key="6">
    <source>
        <dbReference type="Proteomes" id="UP001519331"/>
    </source>
</evidence>